<keyword evidence="6" id="KW-0406">Ion transport</keyword>
<comment type="similarity">
    <text evidence="8">Belongs to the anion channel-forming bestrophin (TC 1.A.46) family.</text>
</comment>
<keyword evidence="3" id="KW-1003">Cell membrane</keyword>
<feature type="transmembrane region" description="Helical" evidence="9">
    <location>
        <begin position="245"/>
        <end position="264"/>
    </location>
</feature>
<sequence length="312" mass="35646">MILRKIFNPIAVVRYMRWELATSTFLSTAVYFLYHNQYLGKTSLPFSVAAILGSALAIFLAFRNNNSYNRWWEARTIWGSIINNSRIFARQIIANADSALSSGKVSAEQINDYKKEMVYRQIAFAHALRLHLRGQKSLGEMKHLLSKEEFEDAVQKQNIPNYLLFVQGKRIKDGMKIEILGAFDNISLEPTLAGFNNFQGTCERIKSTPLLRQYHFFTKLFLWVFIAILPFALMTDFSKMGTPALMMPVSILVSFVFGVMGKVGEVNEDPFENRITDIPMSAMSNTIERDLKEMLGETELPPKHSPQDGFLF</sequence>
<name>A0A344TP79_9BACT</name>
<feature type="transmembrane region" description="Helical" evidence="9">
    <location>
        <begin position="214"/>
        <end position="233"/>
    </location>
</feature>
<protein>
    <submittedName>
        <fullName evidence="10">Hydrogenase</fullName>
    </submittedName>
</protein>
<keyword evidence="7 9" id="KW-0472">Membrane</keyword>
<dbReference type="Pfam" id="PF25539">
    <property type="entry name" value="Bestrophin_2"/>
    <property type="match status" value="1"/>
</dbReference>
<evidence type="ECO:0000313" key="11">
    <source>
        <dbReference type="Proteomes" id="UP000251993"/>
    </source>
</evidence>
<dbReference type="KEGG" id="run:DR864_23275"/>
<gene>
    <name evidence="10" type="ORF">DR864_23275</name>
</gene>
<keyword evidence="11" id="KW-1185">Reference proteome</keyword>
<evidence type="ECO:0000256" key="1">
    <source>
        <dbReference type="ARBA" id="ARBA00004651"/>
    </source>
</evidence>
<dbReference type="GO" id="GO:0005254">
    <property type="term" value="F:chloride channel activity"/>
    <property type="evidence" value="ECO:0007669"/>
    <property type="project" value="InterPro"/>
</dbReference>
<feature type="transmembrane region" description="Helical" evidence="9">
    <location>
        <begin position="20"/>
        <end position="38"/>
    </location>
</feature>
<evidence type="ECO:0000313" key="10">
    <source>
        <dbReference type="EMBL" id="AXE20450.1"/>
    </source>
</evidence>
<evidence type="ECO:0000256" key="8">
    <source>
        <dbReference type="ARBA" id="ARBA00034708"/>
    </source>
</evidence>
<dbReference type="OrthoDB" id="445589at2"/>
<organism evidence="10 11">
    <name type="scientific">Runella rosea</name>
    <dbReference type="NCBI Taxonomy" id="2259595"/>
    <lineage>
        <taxon>Bacteria</taxon>
        <taxon>Pseudomonadati</taxon>
        <taxon>Bacteroidota</taxon>
        <taxon>Cytophagia</taxon>
        <taxon>Cytophagales</taxon>
        <taxon>Spirosomataceae</taxon>
        <taxon>Runella</taxon>
    </lineage>
</organism>
<comment type="subcellular location">
    <subcellularLocation>
        <location evidence="1">Cell membrane</location>
        <topology evidence="1">Multi-pass membrane protein</topology>
    </subcellularLocation>
</comment>
<evidence type="ECO:0000256" key="6">
    <source>
        <dbReference type="ARBA" id="ARBA00023065"/>
    </source>
</evidence>
<evidence type="ECO:0000256" key="5">
    <source>
        <dbReference type="ARBA" id="ARBA00022989"/>
    </source>
</evidence>
<keyword evidence="4 9" id="KW-0812">Transmembrane</keyword>
<dbReference type="InterPro" id="IPR044669">
    <property type="entry name" value="YneE/VCCN1/2-like"/>
</dbReference>
<keyword evidence="2" id="KW-0813">Transport</keyword>
<evidence type="ECO:0000256" key="9">
    <source>
        <dbReference type="SAM" id="Phobius"/>
    </source>
</evidence>
<evidence type="ECO:0000256" key="4">
    <source>
        <dbReference type="ARBA" id="ARBA00022692"/>
    </source>
</evidence>
<dbReference type="GO" id="GO:0005886">
    <property type="term" value="C:plasma membrane"/>
    <property type="evidence" value="ECO:0007669"/>
    <property type="project" value="UniProtKB-SubCell"/>
</dbReference>
<dbReference type="RefSeq" id="WP_114069213.1">
    <property type="nucleotide sequence ID" value="NZ_CP030850.1"/>
</dbReference>
<keyword evidence="5 9" id="KW-1133">Transmembrane helix</keyword>
<dbReference type="PANTHER" id="PTHR33281">
    <property type="entry name" value="UPF0187 PROTEIN YNEE"/>
    <property type="match status" value="1"/>
</dbReference>
<evidence type="ECO:0000256" key="2">
    <source>
        <dbReference type="ARBA" id="ARBA00022448"/>
    </source>
</evidence>
<dbReference type="AlphaFoldDB" id="A0A344TP79"/>
<feature type="transmembrane region" description="Helical" evidence="9">
    <location>
        <begin position="44"/>
        <end position="62"/>
    </location>
</feature>
<proteinExistence type="inferred from homology"/>
<evidence type="ECO:0000256" key="3">
    <source>
        <dbReference type="ARBA" id="ARBA00022475"/>
    </source>
</evidence>
<dbReference type="EMBL" id="CP030850">
    <property type="protein sequence ID" value="AXE20450.1"/>
    <property type="molecule type" value="Genomic_DNA"/>
</dbReference>
<dbReference type="PANTHER" id="PTHR33281:SF19">
    <property type="entry name" value="VOLTAGE-DEPENDENT ANION CHANNEL-FORMING PROTEIN YNEE"/>
    <property type="match status" value="1"/>
</dbReference>
<reference evidence="10 11" key="1">
    <citation type="submission" date="2018-07" db="EMBL/GenBank/DDBJ databases">
        <title>Genome sequencing of Runella.</title>
        <authorList>
            <person name="Baek M.-G."/>
            <person name="Yi H."/>
        </authorList>
    </citation>
    <scope>NUCLEOTIDE SEQUENCE [LARGE SCALE GENOMIC DNA]</scope>
    <source>
        <strain evidence="10 11">HYN0085</strain>
    </source>
</reference>
<dbReference type="Proteomes" id="UP000251993">
    <property type="component" value="Chromosome"/>
</dbReference>
<accession>A0A344TP79</accession>
<evidence type="ECO:0000256" key="7">
    <source>
        <dbReference type="ARBA" id="ARBA00023136"/>
    </source>
</evidence>